<dbReference type="Ensembl" id="ENSOCUT00000064753.1">
    <property type="protein sequence ID" value="ENSOCUP00000029964.1"/>
    <property type="gene ID" value="ENSOCUG00000023955.3"/>
</dbReference>
<evidence type="ECO:0000256" key="6">
    <source>
        <dbReference type="SAM" id="Phobius"/>
    </source>
</evidence>
<feature type="transmembrane region" description="Helical" evidence="6">
    <location>
        <begin position="208"/>
        <end position="229"/>
    </location>
</feature>
<feature type="transmembrane region" description="Helical" evidence="6">
    <location>
        <begin position="268"/>
        <end position="292"/>
    </location>
</feature>
<reference evidence="7" key="2">
    <citation type="submission" date="2025-08" db="UniProtKB">
        <authorList>
            <consortium name="Ensembl"/>
        </authorList>
    </citation>
    <scope>IDENTIFICATION</scope>
    <source>
        <strain evidence="7">Thorbecke</strain>
    </source>
</reference>
<accession>A0A5F9C8W9</accession>
<name>A0A5F9C8W9_RABIT</name>
<feature type="transmembrane region" description="Helical" evidence="6">
    <location>
        <begin position="495"/>
        <end position="515"/>
    </location>
</feature>
<feature type="compositionally biased region" description="Pro residues" evidence="5">
    <location>
        <begin position="1"/>
        <end position="10"/>
    </location>
</feature>
<evidence type="ECO:0008006" key="9">
    <source>
        <dbReference type="Google" id="ProtNLM"/>
    </source>
</evidence>
<evidence type="ECO:0000313" key="8">
    <source>
        <dbReference type="Proteomes" id="UP000001811"/>
    </source>
</evidence>
<dbReference type="Proteomes" id="UP000001811">
    <property type="component" value="Unplaced"/>
</dbReference>
<dbReference type="CDD" id="cd17399">
    <property type="entry name" value="MFS_MFSD7"/>
    <property type="match status" value="1"/>
</dbReference>
<feature type="compositionally biased region" description="Low complexity" evidence="5">
    <location>
        <begin position="542"/>
        <end position="554"/>
    </location>
</feature>
<dbReference type="InterPro" id="IPR049680">
    <property type="entry name" value="FLVCR1-2_SLC49-like"/>
</dbReference>
<sequence length="628" mass="65330">MWARPDPTPAALPEGSQVRGSLTGTPGPDHTYSLMGPQVQATPSLTGTLGPHHSLTGTLVQAVLCTHSLPGPQVQATLCAHDPAHLLTPHSLAGWPSRGSRWLGQGWVGGDSLPPHLLQLWLSFAPVADTIAAHFLLTVEQINWLSMVFLVVSIPASVAAIWVLDSVGLREATILGAWLNFAGSGLRALPCVAVGIPRPFAFLMAGQSLCALAQTLVIFSPAKLAALWFPERQRATANMIATMSNPLGILVANVLSPALVKKGEDIPLMLGIYMVPAGLACLLATTCLWGTVPPSLPSAGAASPTSGTFLDGLKLLAWNRAYIVLAVCYGGGVGIFSSFLALLEQILCVHGYSSEFSGLCGALFILSGTLGALVLSLYVDRTKRFTEAIKVGFCLTSMACVAFVLVSRLQGQRLALATVCSLFGLFGFAVAPVATELAVECSYPVGEGAAAGLAFILGQAEGVLFMVLMSALAVRRPQSSSSTCRLGEDPLDWTVSLLLMAGMCTLFTCILVLFFHTPYRRLQAESDMSTFAQDTSAAQDRAPALEPSPEAPAPLVLESGAQDTWTAAQAGSERAAGEAGGGQHGCACHGSEPATAHLGLARSDPGWLVQVPAGGEGCWGLSAGQSPA</sequence>
<dbReference type="PANTHER" id="PTHR10924">
    <property type="entry name" value="MAJOR FACILITATOR SUPERFAMILY PROTEIN-RELATED"/>
    <property type="match status" value="1"/>
</dbReference>
<keyword evidence="2 6" id="KW-0812">Transmembrane</keyword>
<reference evidence="7 8" key="1">
    <citation type="journal article" date="2011" name="Nature">
        <title>A high-resolution map of human evolutionary constraint using 29 mammals.</title>
        <authorList>
            <person name="Lindblad-Toh K."/>
            <person name="Garber M."/>
            <person name="Zuk O."/>
            <person name="Lin M.F."/>
            <person name="Parker B.J."/>
            <person name="Washietl S."/>
            <person name="Kheradpour P."/>
            <person name="Ernst J."/>
            <person name="Jordan G."/>
            <person name="Mauceli E."/>
            <person name="Ward L.D."/>
            <person name="Lowe C.B."/>
            <person name="Holloway A.K."/>
            <person name="Clamp M."/>
            <person name="Gnerre S."/>
            <person name="Alfoldi J."/>
            <person name="Beal K."/>
            <person name="Chang J."/>
            <person name="Clawson H."/>
            <person name="Cuff J."/>
            <person name="Di Palma F."/>
            <person name="Fitzgerald S."/>
            <person name="Flicek P."/>
            <person name="Guttman M."/>
            <person name="Hubisz M.J."/>
            <person name="Jaffe D.B."/>
            <person name="Jungreis I."/>
            <person name="Kent W.J."/>
            <person name="Kostka D."/>
            <person name="Lara M."/>
            <person name="Martins A.L."/>
            <person name="Massingham T."/>
            <person name="Moltke I."/>
            <person name="Raney B.J."/>
            <person name="Rasmussen M.D."/>
            <person name="Robinson J."/>
            <person name="Stark A."/>
            <person name="Vilella A.J."/>
            <person name="Wen J."/>
            <person name="Xie X."/>
            <person name="Zody M.C."/>
            <person name="Baldwin J."/>
            <person name="Bloom T."/>
            <person name="Chin C.W."/>
            <person name="Heiman D."/>
            <person name="Nicol R."/>
            <person name="Nusbaum C."/>
            <person name="Young S."/>
            <person name="Wilkinson J."/>
            <person name="Worley K.C."/>
            <person name="Kovar C.L."/>
            <person name="Muzny D.M."/>
            <person name="Gibbs R.A."/>
            <person name="Cree A."/>
            <person name="Dihn H.H."/>
            <person name="Fowler G."/>
            <person name="Jhangiani S."/>
            <person name="Joshi V."/>
            <person name="Lee S."/>
            <person name="Lewis L.R."/>
            <person name="Nazareth L.V."/>
            <person name="Okwuonu G."/>
            <person name="Santibanez J."/>
            <person name="Warren W.C."/>
            <person name="Mardis E.R."/>
            <person name="Weinstock G.M."/>
            <person name="Wilson R.K."/>
            <person name="Delehaunty K."/>
            <person name="Dooling D."/>
            <person name="Fronik C."/>
            <person name="Fulton L."/>
            <person name="Fulton B."/>
            <person name="Graves T."/>
            <person name="Minx P."/>
            <person name="Sodergren E."/>
            <person name="Birney E."/>
            <person name="Margulies E.H."/>
            <person name="Herrero J."/>
            <person name="Green E.D."/>
            <person name="Haussler D."/>
            <person name="Siepel A."/>
            <person name="Goldman N."/>
            <person name="Pollard K.S."/>
            <person name="Pedersen J.S."/>
            <person name="Lander E.S."/>
            <person name="Kellis M."/>
        </authorList>
    </citation>
    <scope>NUCLEOTIDE SEQUENCE [LARGE SCALE GENOMIC DNA]</scope>
    <source>
        <strain evidence="8">Thorbecke</strain>
    </source>
</reference>
<comment type="subcellular location">
    <subcellularLocation>
        <location evidence="1">Membrane</location>
        <topology evidence="1">Multi-pass membrane protein</topology>
    </subcellularLocation>
</comment>
<organism evidence="7 8">
    <name type="scientific">Oryctolagus cuniculus</name>
    <name type="common">Rabbit</name>
    <dbReference type="NCBI Taxonomy" id="9986"/>
    <lineage>
        <taxon>Eukaryota</taxon>
        <taxon>Metazoa</taxon>
        <taxon>Chordata</taxon>
        <taxon>Craniata</taxon>
        <taxon>Vertebrata</taxon>
        <taxon>Euteleostomi</taxon>
        <taxon>Mammalia</taxon>
        <taxon>Eutheria</taxon>
        <taxon>Euarchontoglires</taxon>
        <taxon>Glires</taxon>
        <taxon>Lagomorpha</taxon>
        <taxon>Leporidae</taxon>
        <taxon>Oryctolagus</taxon>
    </lineage>
</organism>
<keyword evidence="3 6" id="KW-1133">Transmembrane helix</keyword>
<evidence type="ECO:0000256" key="5">
    <source>
        <dbReference type="SAM" id="MobiDB-lite"/>
    </source>
</evidence>
<reference evidence="7" key="3">
    <citation type="submission" date="2025-09" db="UniProtKB">
        <authorList>
            <consortium name="Ensembl"/>
        </authorList>
    </citation>
    <scope>IDENTIFICATION</scope>
    <source>
        <strain evidence="7">Thorbecke</strain>
    </source>
</reference>
<feature type="region of interest" description="Disordered" evidence="5">
    <location>
        <begin position="531"/>
        <end position="554"/>
    </location>
</feature>
<feature type="transmembrane region" description="Helical" evidence="6">
    <location>
        <begin position="414"/>
        <end position="434"/>
    </location>
</feature>
<dbReference type="AlphaFoldDB" id="A0A5F9C8W9"/>
<evidence type="ECO:0000256" key="4">
    <source>
        <dbReference type="ARBA" id="ARBA00023136"/>
    </source>
</evidence>
<feature type="region of interest" description="Disordered" evidence="5">
    <location>
        <begin position="1"/>
        <end position="30"/>
    </location>
</feature>
<evidence type="ECO:0000256" key="3">
    <source>
        <dbReference type="ARBA" id="ARBA00022989"/>
    </source>
</evidence>
<evidence type="ECO:0000313" key="7">
    <source>
        <dbReference type="Ensembl" id="ENSOCUP00000029964.1"/>
    </source>
</evidence>
<dbReference type="GO" id="GO:0016020">
    <property type="term" value="C:membrane"/>
    <property type="evidence" value="ECO:0007669"/>
    <property type="project" value="UniProtKB-SubCell"/>
</dbReference>
<protein>
    <recommendedName>
        <fullName evidence="9">Solute carrier family 49 member 3</fullName>
    </recommendedName>
</protein>
<keyword evidence="8" id="KW-1185">Reference proteome</keyword>
<dbReference type="InterPro" id="IPR011701">
    <property type="entry name" value="MFS"/>
</dbReference>
<dbReference type="Gene3D" id="1.20.1250.20">
    <property type="entry name" value="MFS general substrate transporter like domains"/>
    <property type="match status" value="2"/>
</dbReference>
<feature type="transmembrane region" description="Helical" evidence="6">
    <location>
        <begin position="385"/>
        <end position="407"/>
    </location>
</feature>
<proteinExistence type="predicted"/>
<dbReference type="GO" id="GO:0022857">
    <property type="term" value="F:transmembrane transporter activity"/>
    <property type="evidence" value="ECO:0007669"/>
    <property type="project" value="InterPro"/>
</dbReference>
<dbReference type="PANTHER" id="PTHR10924:SF6">
    <property type="entry name" value="SOLUTE CARRIER FAMILY 49 MEMBER A3"/>
    <property type="match status" value="1"/>
</dbReference>
<feature type="transmembrane region" description="Helical" evidence="6">
    <location>
        <begin position="176"/>
        <end position="196"/>
    </location>
</feature>
<feature type="transmembrane region" description="Helical" evidence="6">
    <location>
        <begin position="321"/>
        <end position="344"/>
    </location>
</feature>
<dbReference type="SUPFAM" id="SSF103473">
    <property type="entry name" value="MFS general substrate transporter"/>
    <property type="match status" value="1"/>
</dbReference>
<dbReference type="InterPro" id="IPR036259">
    <property type="entry name" value="MFS_trans_sf"/>
</dbReference>
<feature type="transmembrane region" description="Helical" evidence="6">
    <location>
        <begin position="454"/>
        <end position="474"/>
    </location>
</feature>
<feature type="transmembrane region" description="Helical" evidence="6">
    <location>
        <begin position="144"/>
        <end position="164"/>
    </location>
</feature>
<evidence type="ECO:0000256" key="2">
    <source>
        <dbReference type="ARBA" id="ARBA00022692"/>
    </source>
</evidence>
<feature type="transmembrane region" description="Helical" evidence="6">
    <location>
        <begin position="235"/>
        <end position="256"/>
    </location>
</feature>
<evidence type="ECO:0000256" key="1">
    <source>
        <dbReference type="ARBA" id="ARBA00004141"/>
    </source>
</evidence>
<dbReference type="GeneTree" id="ENSGT01030000234625"/>
<keyword evidence="4 6" id="KW-0472">Membrane</keyword>
<feature type="transmembrane region" description="Helical" evidence="6">
    <location>
        <begin position="356"/>
        <end position="379"/>
    </location>
</feature>
<dbReference type="Bgee" id="ENSOCUG00000023955">
    <property type="expression patterns" value="Expressed in skin of back and 16 other cell types or tissues"/>
</dbReference>
<dbReference type="Pfam" id="PF07690">
    <property type="entry name" value="MFS_1"/>
    <property type="match status" value="1"/>
</dbReference>